<keyword evidence="3" id="KW-1185">Reference proteome</keyword>
<protein>
    <submittedName>
        <fullName evidence="2">Uncharacterized protein</fullName>
    </submittedName>
</protein>
<proteinExistence type="predicted"/>
<dbReference type="EMBL" id="JACHIU010000001">
    <property type="protein sequence ID" value="MBB6475321.1"/>
    <property type="molecule type" value="Genomic_DNA"/>
</dbReference>
<reference evidence="2 3" key="1">
    <citation type="submission" date="2020-08" db="EMBL/GenBank/DDBJ databases">
        <title>Sequencing the genomes of 1000 actinobacteria strains.</title>
        <authorList>
            <person name="Klenk H.-P."/>
        </authorList>
    </citation>
    <scope>NUCLEOTIDE SEQUENCE [LARGE SCALE GENOMIC DNA]</scope>
    <source>
        <strain evidence="2 3">DSM 44936</strain>
    </source>
</reference>
<dbReference type="RefSeq" id="WP_184984559.1">
    <property type="nucleotide sequence ID" value="NZ_BAAALO010000118.1"/>
</dbReference>
<evidence type="ECO:0000256" key="1">
    <source>
        <dbReference type="SAM" id="Phobius"/>
    </source>
</evidence>
<name>A0A7X0IHK1_9ACTN</name>
<keyword evidence="1" id="KW-1133">Transmembrane helix</keyword>
<comment type="caution">
    <text evidence="2">The sequence shown here is derived from an EMBL/GenBank/DDBJ whole genome shotgun (WGS) entry which is preliminary data.</text>
</comment>
<keyword evidence="1" id="KW-0812">Transmembrane</keyword>
<feature type="transmembrane region" description="Helical" evidence="1">
    <location>
        <begin position="113"/>
        <end position="134"/>
    </location>
</feature>
<sequence>MAQTKKNKGFIAKYWGYALLLGLMAAWWLVDDKVKVAPFIIAGSLLAIYYFLFRVPRPCGAQGRDGACRNNAYGLMAGCQLQQHKRQNFFRRLGSEKLRRLNHGLWTSPKEGLASIAALASAVSCLAAIVALFLPK</sequence>
<accession>A0A7X0IHK1</accession>
<evidence type="ECO:0000313" key="2">
    <source>
        <dbReference type="EMBL" id="MBB6475321.1"/>
    </source>
</evidence>
<feature type="transmembrane region" description="Helical" evidence="1">
    <location>
        <begin position="12"/>
        <end position="30"/>
    </location>
</feature>
<organism evidence="2 3">
    <name type="scientific">Sphaerisporangium rubeum</name>
    <dbReference type="NCBI Taxonomy" id="321317"/>
    <lineage>
        <taxon>Bacteria</taxon>
        <taxon>Bacillati</taxon>
        <taxon>Actinomycetota</taxon>
        <taxon>Actinomycetes</taxon>
        <taxon>Streptosporangiales</taxon>
        <taxon>Streptosporangiaceae</taxon>
        <taxon>Sphaerisporangium</taxon>
    </lineage>
</organism>
<keyword evidence="1" id="KW-0472">Membrane</keyword>
<gene>
    <name evidence="2" type="ORF">BJ992_004752</name>
</gene>
<dbReference type="AlphaFoldDB" id="A0A7X0IHK1"/>
<evidence type="ECO:0000313" key="3">
    <source>
        <dbReference type="Proteomes" id="UP000555564"/>
    </source>
</evidence>
<feature type="transmembrane region" description="Helical" evidence="1">
    <location>
        <begin position="36"/>
        <end position="53"/>
    </location>
</feature>
<dbReference type="Proteomes" id="UP000555564">
    <property type="component" value="Unassembled WGS sequence"/>
</dbReference>